<feature type="modified residue" description="N6-(pyridoxal phosphate)lysine" evidence="3">
    <location>
        <position position="254"/>
    </location>
</feature>
<dbReference type="EMBL" id="GL883116">
    <property type="protein sequence ID" value="EGG04782.1"/>
    <property type="molecule type" value="Genomic_DNA"/>
</dbReference>
<dbReference type="RefSeq" id="XP_007411873.1">
    <property type="nucleotide sequence ID" value="XM_007411811.1"/>
</dbReference>
<gene>
    <name evidence="5" type="ORF">MELLADRAFT_44095</name>
</gene>
<evidence type="ECO:0000313" key="5">
    <source>
        <dbReference type="EMBL" id="EGG04782.1"/>
    </source>
</evidence>
<dbReference type="SUPFAM" id="SSF53383">
    <property type="entry name" value="PLP-dependent transferases"/>
    <property type="match status" value="1"/>
</dbReference>
<dbReference type="Gene3D" id="3.90.1150.10">
    <property type="entry name" value="Aspartate Aminotransferase, domain 1"/>
    <property type="match status" value="1"/>
</dbReference>
<evidence type="ECO:0000256" key="3">
    <source>
        <dbReference type="PIRSR" id="PIRSR001434-2"/>
    </source>
</evidence>
<dbReference type="InParanoid" id="F4RS25"/>
<protein>
    <recommendedName>
        <fullName evidence="7">Cystathionine gamma-synthase</fullName>
    </recommendedName>
</protein>
<evidence type="ECO:0000256" key="4">
    <source>
        <dbReference type="RuleBase" id="RU362118"/>
    </source>
</evidence>
<comment type="similarity">
    <text evidence="4">Belongs to the trans-sulfuration enzymes family.</text>
</comment>
<evidence type="ECO:0000313" key="6">
    <source>
        <dbReference type="Proteomes" id="UP000001072"/>
    </source>
</evidence>
<dbReference type="PANTHER" id="PTHR11808:SF35">
    <property type="entry name" value="CYSTATHIONINE GAMMA-SYNTHASE (AFU_ORTHOLOGUE AFUA_7G01590)"/>
    <property type="match status" value="1"/>
</dbReference>
<dbReference type="Pfam" id="PF01053">
    <property type="entry name" value="Cys_Met_Meta_PP"/>
    <property type="match status" value="1"/>
</dbReference>
<dbReference type="KEGG" id="mlr:MELLADRAFT_44095"/>
<dbReference type="InterPro" id="IPR015422">
    <property type="entry name" value="PyrdxlP-dep_Trfase_small"/>
</dbReference>
<dbReference type="InterPro" id="IPR015421">
    <property type="entry name" value="PyrdxlP-dep_Trfase_major"/>
</dbReference>
<dbReference type="GO" id="GO:0005737">
    <property type="term" value="C:cytoplasm"/>
    <property type="evidence" value="ECO:0007669"/>
    <property type="project" value="TreeGrafter"/>
</dbReference>
<dbReference type="PANTHER" id="PTHR11808">
    <property type="entry name" value="TRANS-SULFURATION ENZYME FAMILY MEMBER"/>
    <property type="match status" value="1"/>
</dbReference>
<dbReference type="AlphaFoldDB" id="F4RS25"/>
<dbReference type="GO" id="GO:0019346">
    <property type="term" value="P:transsulfuration"/>
    <property type="evidence" value="ECO:0007669"/>
    <property type="project" value="InterPro"/>
</dbReference>
<evidence type="ECO:0000256" key="2">
    <source>
        <dbReference type="ARBA" id="ARBA00022898"/>
    </source>
</evidence>
<dbReference type="InterPro" id="IPR000277">
    <property type="entry name" value="Cys/Met-Metab_PyrdxlP-dep_enz"/>
</dbReference>
<evidence type="ECO:0000256" key="1">
    <source>
        <dbReference type="ARBA" id="ARBA00001933"/>
    </source>
</evidence>
<dbReference type="Proteomes" id="UP000001072">
    <property type="component" value="Unassembled WGS sequence"/>
</dbReference>
<reference evidence="6" key="1">
    <citation type="journal article" date="2011" name="Proc. Natl. Acad. Sci. U.S.A.">
        <title>Obligate biotrophy features unraveled by the genomic analysis of rust fungi.</title>
        <authorList>
            <person name="Duplessis S."/>
            <person name="Cuomo C.A."/>
            <person name="Lin Y.-C."/>
            <person name="Aerts A."/>
            <person name="Tisserant E."/>
            <person name="Veneault-Fourrey C."/>
            <person name="Joly D.L."/>
            <person name="Hacquard S."/>
            <person name="Amselem J."/>
            <person name="Cantarel B.L."/>
            <person name="Chiu R."/>
            <person name="Coutinho P.M."/>
            <person name="Feau N."/>
            <person name="Field M."/>
            <person name="Frey P."/>
            <person name="Gelhaye E."/>
            <person name="Goldberg J."/>
            <person name="Grabherr M.G."/>
            <person name="Kodira C.D."/>
            <person name="Kohler A."/>
            <person name="Kuees U."/>
            <person name="Lindquist E.A."/>
            <person name="Lucas S.M."/>
            <person name="Mago R."/>
            <person name="Mauceli E."/>
            <person name="Morin E."/>
            <person name="Murat C."/>
            <person name="Pangilinan J.L."/>
            <person name="Park R."/>
            <person name="Pearson M."/>
            <person name="Quesneville H."/>
            <person name="Rouhier N."/>
            <person name="Sakthikumar S."/>
            <person name="Salamov A.A."/>
            <person name="Schmutz J."/>
            <person name="Selles B."/>
            <person name="Shapiro H."/>
            <person name="Tanguay P."/>
            <person name="Tuskan G.A."/>
            <person name="Henrissat B."/>
            <person name="Van de Peer Y."/>
            <person name="Rouze P."/>
            <person name="Ellis J.G."/>
            <person name="Dodds P.N."/>
            <person name="Schein J.E."/>
            <person name="Zhong S."/>
            <person name="Hamelin R.C."/>
            <person name="Grigoriev I.V."/>
            <person name="Szabo L.J."/>
            <person name="Martin F."/>
        </authorList>
    </citation>
    <scope>NUCLEOTIDE SEQUENCE [LARGE SCALE GENOMIC DNA]</scope>
    <source>
        <strain evidence="6">98AG31 / pathotype 3-4-7</strain>
    </source>
</reference>
<comment type="cofactor">
    <cofactor evidence="1 4">
        <name>pyridoxal 5'-phosphate</name>
        <dbReference type="ChEBI" id="CHEBI:597326"/>
    </cofactor>
</comment>
<dbReference type="VEuPathDB" id="FungiDB:MELLADRAFT_44095"/>
<name>F4RS25_MELLP</name>
<dbReference type="GO" id="GO:0030170">
    <property type="term" value="F:pyridoxal phosphate binding"/>
    <property type="evidence" value="ECO:0007669"/>
    <property type="project" value="InterPro"/>
</dbReference>
<dbReference type="GO" id="GO:0016846">
    <property type="term" value="F:carbon-sulfur lyase activity"/>
    <property type="evidence" value="ECO:0007669"/>
    <property type="project" value="TreeGrafter"/>
</dbReference>
<evidence type="ECO:0008006" key="7">
    <source>
        <dbReference type="Google" id="ProtNLM"/>
    </source>
</evidence>
<dbReference type="eggNOG" id="KOG0053">
    <property type="taxonomic scope" value="Eukaryota"/>
</dbReference>
<dbReference type="HOGENOM" id="CLU_018986_3_0_1"/>
<dbReference type="FunCoup" id="F4RS25">
    <property type="interactions" value="281"/>
</dbReference>
<accession>F4RS25</accession>
<dbReference type="InterPro" id="IPR015424">
    <property type="entry name" value="PyrdxlP-dep_Trfase"/>
</dbReference>
<organism evidence="6">
    <name type="scientific">Melampsora larici-populina (strain 98AG31 / pathotype 3-4-7)</name>
    <name type="common">Poplar leaf rust fungus</name>
    <dbReference type="NCBI Taxonomy" id="747676"/>
    <lineage>
        <taxon>Eukaryota</taxon>
        <taxon>Fungi</taxon>
        <taxon>Dikarya</taxon>
        <taxon>Basidiomycota</taxon>
        <taxon>Pucciniomycotina</taxon>
        <taxon>Pucciniomycetes</taxon>
        <taxon>Pucciniales</taxon>
        <taxon>Melampsoraceae</taxon>
        <taxon>Melampsora</taxon>
    </lineage>
</organism>
<sequence>MTSPKQSALLPLSPLTRAIHGEEEEELLLEHSHNSFGRSIGPDISVSTNFKSKPPSDLLAIVNRLGENRSRHSSTPNSPLVRFEDELGKVVKHDINLHSYKRYSQPTLAKAESVLSGLLNGDVLVYSSGLSAAFAALLHVQPDVIAIRDGYHGCHDTIKRYCQLRGMNERNSVEVKVIDLDDAYPPSSTGLKVLVWLETPVNPTGECRDINSYAHKVRECALGSELLVDSTFAPPPLSNPFAFGADIVLHSGSKYIGGHSDALLGLLVVQKSKTGRWGQLWQDRTKLGLLPGSLETWLLIRSLKTLQIRVVHQSDTATRLAIWLNSLTERDYRSNIDQDEKRRLVQRVWHSSFQDAGKWVGFDSKTNEPRQMMGGGSPCFAFMLERPIFAKWLPHLTKIFVPATSFGGVESLIQQQATADPTCDPRIVRLSIGLEDFHDLKNDLIQAFDRVIRYERHSKL</sequence>
<dbReference type="OrthoDB" id="3512640at2759"/>
<proteinExistence type="inferred from homology"/>
<dbReference type="Gene3D" id="3.40.640.10">
    <property type="entry name" value="Type I PLP-dependent aspartate aminotransferase-like (Major domain)"/>
    <property type="match status" value="1"/>
</dbReference>
<dbReference type="PIRSF" id="PIRSF001434">
    <property type="entry name" value="CGS"/>
    <property type="match status" value="1"/>
</dbReference>
<keyword evidence="6" id="KW-1185">Reference proteome</keyword>
<dbReference type="STRING" id="747676.F4RS25"/>
<keyword evidence="2 3" id="KW-0663">Pyridoxal phosphate</keyword>
<dbReference type="GeneID" id="18928155"/>